<accession>A0A091GTV1</accession>
<feature type="non-terminal residue" evidence="1">
    <location>
        <position position="47"/>
    </location>
</feature>
<dbReference type="Proteomes" id="UP000054064">
    <property type="component" value="Unassembled WGS sequence"/>
</dbReference>
<protein>
    <submittedName>
        <fullName evidence="1">Uncharacterized protein</fullName>
    </submittedName>
</protein>
<dbReference type="EMBL" id="KL509092">
    <property type="protein sequence ID" value="KFO85845.1"/>
    <property type="molecule type" value="Genomic_DNA"/>
</dbReference>
<evidence type="ECO:0000313" key="1">
    <source>
        <dbReference type="EMBL" id="KFO85845.1"/>
    </source>
</evidence>
<name>A0A091GTV1_BUCRH</name>
<gene>
    <name evidence="1" type="ORF">N320_12997</name>
</gene>
<sequence length="47" mass="5610">RLRFDITKKFSTMRVVSHWRRLPRAAVDVPSLEVFKTRLDRVLISLV</sequence>
<proteinExistence type="predicted"/>
<feature type="non-terminal residue" evidence="1">
    <location>
        <position position="1"/>
    </location>
</feature>
<keyword evidence="2" id="KW-1185">Reference proteome</keyword>
<dbReference type="AlphaFoldDB" id="A0A091GTV1"/>
<evidence type="ECO:0000313" key="2">
    <source>
        <dbReference type="Proteomes" id="UP000054064"/>
    </source>
</evidence>
<reference evidence="1 2" key="1">
    <citation type="submission" date="2014-04" db="EMBL/GenBank/DDBJ databases">
        <title>Genome evolution of avian class.</title>
        <authorList>
            <person name="Zhang G."/>
            <person name="Li C."/>
        </authorList>
    </citation>
    <scope>NUCLEOTIDE SEQUENCE [LARGE SCALE GENOMIC DNA]</scope>
    <source>
        <strain evidence="1">BGI_N320</strain>
    </source>
</reference>
<organism evidence="1 2">
    <name type="scientific">Buceros rhinoceros silvestris</name>
    <dbReference type="NCBI Taxonomy" id="175836"/>
    <lineage>
        <taxon>Eukaryota</taxon>
        <taxon>Metazoa</taxon>
        <taxon>Chordata</taxon>
        <taxon>Craniata</taxon>
        <taxon>Vertebrata</taxon>
        <taxon>Euteleostomi</taxon>
        <taxon>Archelosauria</taxon>
        <taxon>Archosauria</taxon>
        <taxon>Dinosauria</taxon>
        <taxon>Saurischia</taxon>
        <taxon>Theropoda</taxon>
        <taxon>Coelurosauria</taxon>
        <taxon>Aves</taxon>
        <taxon>Neognathae</taxon>
        <taxon>Neoaves</taxon>
        <taxon>Telluraves</taxon>
        <taxon>Coraciimorphae</taxon>
        <taxon>Bucerotiformes</taxon>
        <taxon>Bucerotidae</taxon>
        <taxon>Buceros</taxon>
    </lineage>
</organism>